<gene>
    <name evidence="9" type="ORF">COCSUDRAFT_58548</name>
</gene>
<sequence length="383" mass="41118">MRPPLDVSKVRAILIVVWTTIFLESISIGEGARGTVLLHRIANTAASKSMTRRRNVAYYGNISIGTPPQHFTACFDTGSADLWMPSDSCQSASCAAHQQYVQRNSTTFEGTDGVFFIEYGTGAVEGTTVYDSLQLAEPLINIERQGFGLADQASITFAVASCDGLFGLAFPALSKQGVAPPFFNMLQERLLDAPEFSIWLNKDTREGVFPAGELLLGGINPARYSGELQYHQVIGTRYWQLELSGIKVAGKGVSSLKSKGVILDSGASLIFASTQDADTINKAIPGMVFWEEAGLYNVTGGCAAVPSLPPLTFTIDSVDYTLSPQQYILQLPEDDPAYCISAVMGGGTQQYLVLGNSFMRSYYAVFSVGAAFNGSRVGLAPST</sequence>
<feature type="disulfide bond" evidence="6">
    <location>
        <begin position="89"/>
        <end position="94"/>
    </location>
</feature>
<dbReference type="PROSITE" id="PS51767">
    <property type="entry name" value="PEPTIDASE_A1"/>
    <property type="match status" value="1"/>
</dbReference>
<dbReference type="FunFam" id="2.40.70.10:FF:000115">
    <property type="entry name" value="Lysosomal aspartic protease"/>
    <property type="match status" value="1"/>
</dbReference>
<dbReference type="GO" id="GO:0004190">
    <property type="term" value="F:aspartic-type endopeptidase activity"/>
    <property type="evidence" value="ECO:0007669"/>
    <property type="project" value="UniProtKB-KW"/>
</dbReference>
<evidence type="ECO:0000256" key="7">
    <source>
        <dbReference type="RuleBase" id="RU000454"/>
    </source>
</evidence>
<evidence type="ECO:0000256" key="3">
    <source>
        <dbReference type="ARBA" id="ARBA00022750"/>
    </source>
</evidence>
<organism evidence="9 10">
    <name type="scientific">Coccomyxa subellipsoidea (strain C-169)</name>
    <name type="common">Green microalga</name>
    <dbReference type="NCBI Taxonomy" id="574566"/>
    <lineage>
        <taxon>Eukaryota</taxon>
        <taxon>Viridiplantae</taxon>
        <taxon>Chlorophyta</taxon>
        <taxon>core chlorophytes</taxon>
        <taxon>Trebouxiophyceae</taxon>
        <taxon>Trebouxiophyceae incertae sedis</taxon>
        <taxon>Coccomyxaceae</taxon>
        <taxon>Coccomyxa</taxon>
        <taxon>Coccomyxa subellipsoidea</taxon>
    </lineage>
</organism>
<dbReference type="GO" id="GO:0006508">
    <property type="term" value="P:proteolysis"/>
    <property type="evidence" value="ECO:0007669"/>
    <property type="project" value="UniProtKB-KW"/>
</dbReference>
<keyword evidence="10" id="KW-1185">Reference proteome</keyword>
<dbReference type="RefSeq" id="XP_005643796.1">
    <property type="nucleotide sequence ID" value="XM_005643739.1"/>
</dbReference>
<dbReference type="AlphaFoldDB" id="I0YLI3"/>
<dbReference type="PANTHER" id="PTHR47966">
    <property type="entry name" value="BETA-SITE APP-CLEAVING ENZYME, ISOFORM A-RELATED"/>
    <property type="match status" value="1"/>
</dbReference>
<evidence type="ECO:0000256" key="1">
    <source>
        <dbReference type="ARBA" id="ARBA00007447"/>
    </source>
</evidence>
<dbReference type="PANTHER" id="PTHR47966:SF51">
    <property type="entry name" value="BETA-SITE APP-CLEAVING ENZYME, ISOFORM A-RELATED"/>
    <property type="match status" value="1"/>
</dbReference>
<evidence type="ECO:0000256" key="6">
    <source>
        <dbReference type="PIRSR" id="PIRSR601461-2"/>
    </source>
</evidence>
<name>I0YLI3_COCSC</name>
<evidence type="ECO:0000259" key="8">
    <source>
        <dbReference type="PROSITE" id="PS51767"/>
    </source>
</evidence>
<dbReference type="PRINTS" id="PR00792">
    <property type="entry name" value="PEPSIN"/>
</dbReference>
<dbReference type="STRING" id="574566.I0YLI3"/>
<evidence type="ECO:0000313" key="9">
    <source>
        <dbReference type="EMBL" id="EIE19252.1"/>
    </source>
</evidence>
<dbReference type="Proteomes" id="UP000007264">
    <property type="component" value="Unassembled WGS sequence"/>
</dbReference>
<dbReference type="PROSITE" id="PS00141">
    <property type="entry name" value="ASP_PROTEASE"/>
    <property type="match status" value="1"/>
</dbReference>
<keyword evidence="6" id="KW-1015">Disulfide bond</keyword>
<dbReference type="OrthoDB" id="2747330at2759"/>
<evidence type="ECO:0000256" key="2">
    <source>
        <dbReference type="ARBA" id="ARBA00022670"/>
    </source>
</evidence>
<proteinExistence type="inferred from homology"/>
<feature type="active site" evidence="5">
    <location>
        <position position="76"/>
    </location>
</feature>
<evidence type="ECO:0000313" key="10">
    <source>
        <dbReference type="Proteomes" id="UP000007264"/>
    </source>
</evidence>
<protein>
    <submittedName>
        <fullName evidence="9">Acid protease</fullName>
    </submittedName>
</protein>
<accession>I0YLI3</accession>
<keyword evidence="4 7" id="KW-0378">Hydrolase</keyword>
<dbReference type="SUPFAM" id="SSF50630">
    <property type="entry name" value="Acid proteases"/>
    <property type="match status" value="1"/>
</dbReference>
<feature type="active site" evidence="5">
    <location>
        <position position="264"/>
    </location>
</feature>
<reference evidence="9 10" key="1">
    <citation type="journal article" date="2012" name="Genome Biol.">
        <title>The genome of the polar eukaryotic microalga coccomyxa subellipsoidea reveals traits of cold adaptation.</title>
        <authorList>
            <person name="Blanc G."/>
            <person name="Agarkova I."/>
            <person name="Grimwood J."/>
            <person name="Kuo A."/>
            <person name="Brueggeman A."/>
            <person name="Dunigan D."/>
            <person name="Gurnon J."/>
            <person name="Ladunga I."/>
            <person name="Lindquist E."/>
            <person name="Lucas S."/>
            <person name="Pangilinan J."/>
            <person name="Proschold T."/>
            <person name="Salamov A."/>
            <person name="Schmutz J."/>
            <person name="Weeks D."/>
            <person name="Yamada T."/>
            <person name="Claverie J.M."/>
            <person name="Grigoriev I."/>
            <person name="Van Etten J."/>
            <person name="Lomsadze A."/>
            <person name="Borodovsky M."/>
        </authorList>
    </citation>
    <scope>NUCLEOTIDE SEQUENCE [LARGE SCALE GENOMIC DNA]</scope>
    <source>
        <strain evidence="9 10">C-169</strain>
    </source>
</reference>
<dbReference type="InterPro" id="IPR001461">
    <property type="entry name" value="Aspartic_peptidase_A1"/>
</dbReference>
<dbReference type="eggNOG" id="KOG1339">
    <property type="taxonomic scope" value="Eukaryota"/>
</dbReference>
<dbReference type="InterPro" id="IPR034164">
    <property type="entry name" value="Pepsin-like_dom"/>
</dbReference>
<evidence type="ECO:0000256" key="4">
    <source>
        <dbReference type="ARBA" id="ARBA00022801"/>
    </source>
</evidence>
<feature type="domain" description="Peptidase A1" evidence="8">
    <location>
        <begin position="58"/>
        <end position="380"/>
    </location>
</feature>
<dbReference type="KEGG" id="csl:COCSUDRAFT_58548"/>
<dbReference type="EMBL" id="AGSI01000019">
    <property type="protein sequence ID" value="EIE19252.1"/>
    <property type="molecule type" value="Genomic_DNA"/>
</dbReference>
<dbReference type="InterPro" id="IPR001969">
    <property type="entry name" value="Aspartic_peptidase_AS"/>
</dbReference>
<comment type="similarity">
    <text evidence="1 7">Belongs to the peptidase A1 family.</text>
</comment>
<keyword evidence="3 7" id="KW-0064">Aspartyl protease</keyword>
<dbReference type="Gene3D" id="2.40.70.10">
    <property type="entry name" value="Acid Proteases"/>
    <property type="match status" value="2"/>
</dbReference>
<dbReference type="CDD" id="cd05471">
    <property type="entry name" value="pepsin_like"/>
    <property type="match status" value="1"/>
</dbReference>
<feature type="disulfide bond" evidence="6">
    <location>
        <begin position="302"/>
        <end position="339"/>
    </location>
</feature>
<dbReference type="GeneID" id="17037376"/>
<dbReference type="InterPro" id="IPR033121">
    <property type="entry name" value="PEPTIDASE_A1"/>
</dbReference>
<evidence type="ECO:0000256" key="5">
    <source>
        <dbReference type="PIRSR" id="PIRSR601461-1"/>
    </source>
</evidence>
<keyword evidence="2 7" id="KW-0645">Protease</keyword>
<dbReference type="InterPro" id="IPR021109">
    <property type="entry name" value="Peptidase_aspartic_dom_sf"/>
</dbReference>
<dbReference type="Pfam" id="PF00026">
    <property type="entry name" value="Asp"/>
    <property type="match status" value="1"/>
</dbReference>
<comment type="caution">
    <text evidence="9">The sequence shown here is derived from an EMBL/GenBank/DDBJ whole genome shotgun (WGS) entry which is preliminary data.</text>
</comment>